<feature type="domain" description="ATP-grasp" evidence="1">
    <location>
        <begin position="3"/>
        <end position="84"/>
    </location>
</feature>
<reference evidence="2" key="2">
    <citation type="submission" date="2021-09" db="EMBL/GenBank/DDBJ databases">
        <authorList>
            <person name="Gilroy R."/>
        </authorList>
    </citation>
    <scope>NUCLEOTIDE SEQUENCE</scope>
    <source>
        <strain evidence="2">CHK189-29639</strain>
    </source>
</reference>
<dbReference type="AlphaFoldDB" id="A0A921ICH0"/>
<dbReference type="Pfam" id="PF18299">
    <property type="entry name" value="R2K_2"/>
    <property type="match status" value="1"/>
</dbReference>
<evidence type="ECO:0000259" key="1">
    <source>
        <dbReference type="Pfam" id="PF18299"/>
    </source>
</evidence>
<evidence type="ECO:0000313" key="3">
    <source>
        <dbReference type="Proteomes" id="UP000759256"/>
    </source>
</evidence>
<proteinExistence type="predicted"/>
<name>A0A921ICH0_9LACO</name>
<organism evidence="2 3">
    <name type="scientific">Ligilactobacillus salivarius</name>
    <dbReference type="NCBI Taxonomy" id="1624"/>
    <lineage>
        <taxon>Bacteria</taxon>
        <taxon>Bacillati</taxon>
        <taxon>Bacillota</taxon>
        <taxon>Bacilli</taxon>
        <taxon>Lactobacillales</taxon>
        <taxon>Lactobacillaceae</taxon>
        <taxon>Ligilactobacillus</taxon>
    </lineage>
</organism>
<evidence type="ECO:0000313" key="2">
    <source>
        <dbReference type="EMBL" id="HJG15811.1"/>
    </source>
</evidence>
<dbReference type="EMBL" id="DYVK01000063">
    <property type="protein sequence ID" value="HJG15811.1"/>
    <property type="molecule type" value="Genomic_DNA"/>
</dbReference>
<accession>A0A921ICH0</accession>
<dbReference type="Gene3D" id="3.30.470.20">
    <property type="entry name" value="ATP-grasp fold, B domain"/>
    <property type="match status" value="1"/>
</dbReference>
<reference evidence="2" key="1">
    <citation type="journal article" date="2021" name="PeerJ">
        <title>Extensive microbial diversity within the chicken gut microbiome revealed by metagenomics and culture.</title>
        <authorList>
            <person name="Gilroy R."/>
            <person name="Ravi A."/>
            <person name="Getino M."/>
            <person name="Pursley I."/>
            <person name="Horton D.L."/>
            <person name="Alikhan N.F."/>
            <person name="Baker D."/>
            <person name="Gharbi K."/>
            <person name="Hall N."/>
            <person name="Watson M."/>
            <person name="Adriaenssens E.M."/>
            <person name="Foster-Nyarko E."/>
            <person name="Jarju S."/>
            <person name="Secka A."/>
            <person name="Antonio M."/>
            <person name="Oren A."/>
            <person name="Chaudhuri R.R."/>
            <person name="La Ragione R."/>
            <person name="Hildebrand F."/>
            <person name="Pallen M.J."/>
        </authorList>
    </citation>
    <scope>NUCLEOTIDE SEQUENCE</scope>
    <source>
        <strain evidence="2">CHK189-29639</strain>
    </source>
</reference>
<dbReference type="InterPro" id="IPR041261">
    <property type="entry name" value="R2K_2"/>
</dbReference>
<gene>
    <name evidence="2" type="ORF">K8V06_06725</name>
</gene>
<protein>
    <submittedName>
        <fullName evidence="2">ATP-grasp domain-containing protein</fullName>
    </submittedName>
</protein>
<comment type="caution">
    <text evidence="2">The sequence shown here is derived from an EMBL/GenBank/DDBJ whole genome shotgun (WGS) entry which is preliminary data.</text>
</comment>
<sequence>MFEEYRVFYIGNKPLVVINYWNDRKINLSTEDKKVIMNAPKEVKAKFYTIDFARKSNGKLIIMEMGDGQVSGLQGFDEQKFYDLLWENLSESRA</sequence>
<dbReference type="Proteomes" id="UP000759256">
    <property type="component" value="Unassembled WGS sequence"/>
</dbReference>